<accession>M8D1G2</accession>
<dbReference type="EMBL" id="APBN01000022">
    <property type="protein sequence ID" value="EMT50049.1"/>
    <property type="molecule type" value="Genomic_DNA"/>
</dbReference>
<evidence type="ECO:0008006" key="4">
    <source>
        <dbReference type="Google" id="ProtNLM"/>
    </source>
</evidence>
<dbReference type="PROSITE" id="PS51257">
    <property type="entry name" value="PROKAR_LIPOPROTEIN"/>
    <property type="match status" value="1"/>
</dbReference>
<sequence length="106" mass="12475">MIKRILWFIVTIGFVILFVAGCSEFFGTIPDRVKVRQQAIAYIHNKYNVPIEQIKTDIPSYRYGTLRYVIHVFDTESEDVYFLSVRIRPKNHVEDIEEPKGNPIKE</sequence>
<dbReference type="RefSeq" id="WP_003392798.1">
    <property type="nucleotide sequence ID" value="NZ_APBN01000022.1"/>
</dbReference>
<keyword evidence="3" id="KW-1185">Reference proteome</keyword>
<feature type="transmembrane region" description="Helical" evidence="1">
    <location>
        <begin position="6"/>
        <end position="26"/>
    </location>
</feature>
<name>M8D1G2_9BACL</name>
<evidence type="ECO:0000313" key="2">
    <source>
        <dbReference type="EMBL" id="EMT50049.1"/>
    </source>
</evidence>
<protein>
    <recommendedName>
        <fullName evidence="4">Lipoprotein</fullName>
    </recommendedName>
</protein>
<dbReference type="OrthoDB" id="9978320at2"/>
<reference evidence="2 3" key="1">
    <citation type="submission" date="2013-03" db="EMBL/GenBank/DDBJ databases">
        <title>Assembly of a new bacterial strain Brevibacillus borstelensis AK1.</title>
        <authorList>
            <person name="Rajan I."/>
            <person name="PoliReddy D."/>
            <person name="Sugumar T."/>
            <person name="Rathinam K."/>
            <person name="Alqarawi S."/>
            <person name="Khalil A.B."/>
            <person name="Sivakumar N."/>
        </authorList>
    </citation>
    <scope>NUCLEOTIDE SEQUENCE [LARGE SCALE GENOMIC DNA]</scope>
    <source>
        <strain evidence="2 3">AK1</strain>
    </source>
</reference>
<dbReference type="AlphaFoldDB" id="M8D1G2"/>
<comment type="caution">
    <text evidence="2">The sequence shown here is derived from an EMBL/GenBank/DDBJ whole genome shotgun (WGS) entry which is preliminary data.</text>
</comment>
<dbReference type="Proteomes" id="UP000012081">
    <property type="component" value="Unassembled WGS sequence"/>
</dbReference>
<keyword evidence="1" id="KW-1133">Transmembrane helix</keyword>
<gene>
    <name evidence="2" type="ORF">I532_24332</name>
</gene>
<evidence type="ECO:0000313" key="3">
    <source>
        <dbReference type="Proteomes" id="UP000012081"/>
    </source>
</evidence>
<organism evidence="2 3">
    <name type="scientific">Brevibacillus borstelensis AK1</name>
    <dbReference type="NCBI Taxonomy" id="1300222"/>
    <lineage>
        <taxon>Bacteria</taxon>
        <taxon>Bacillati</taxon>
        <taxon>Bacillota</taxon>
        <taxon>Bacilli</taxon>
        <taxon>Bacillales</taxon>
        <taxon>Paenibacillaceae</taxon>
        <taxon>Brevibacillus</taxon>
    </lineage>
</organism>
<keyword evidence="1" id="KW-0472">Membrane</keyword>
<evidence type="ECO:0000256" key="1">
    <source>
        <dbReference type="SAM" id="Phobius"/>
    </source>
</evidence>
<keyword evidence="1" id="KW-0812">Transmembrane</keyword>
<proteinExistence type="predicted"/>